<sequence>MVETFANQLATGQQHTRYIRIQCIQGRDHAGALFLRLTAMQQEQRLHPPNQSSMQCVKMLSPLGQGQHLAILCKSACDFVGNRRGTSHLVSKLAEYVLDGRIFGKRSSRRQIAWHTLQHPGRTSRFGSGMANRATLHEQNGLTAIAPDWCCCQPQYVTGADTFENGLKRHCREVMAFVDNDLSVIFHNGIGFSLPMYGLHDGDVNAACRFGLSAADHADHLLAATQESLQTFLPLPEQFRAMHQYQRIDATPGDQRRGGDGFSEGGGCAQDAGIEAEHRSDGLLLVFTELACERNSKGLAAAAFVPQFAADSVLTQ</sequence>
<dbReference type="AntiFam" id="ANF00140">
    <property type="entry name" value="Shadow ORF (opposite ResIII Domain)"/>
</dbReference>
<evidence type="ECO:0000313" key="3">
    <source>
        <dbReference type="Proteomes" id="UP000076848"/>
    </source>
</evidence>
<evidence type="ECO:0000256" key="1">
    <source>
        <dbReference type="SAM" id="MobiDB-lite"/>
    </source>
</evidence>
<reference evidence="2 3" key="1">
    <citation type="submission" date="2016-04" db="EMBL/GenBank/DDBJ databases">
        <authorList>
            <consortium name="Pathogen Informatics"/>
        </authorList>
    </citation>
    <scope>NUCLEOTIDE SEQUENCE [LARGE SCALE GENOMIC DNA]</scope>
    <source>
        <strain evidence="2 3">H050680373</strain>
    </source>
</reference>
<dbReference type="STRING" id="288768.SAMEA3906486_01099"/>
<dbReference type="Proteomes" id="UP000076848">
    <property type="component" value="Unassembled WGS sequence"/>
</dbReference>
<gene>
    <name evidence="2" type="ORF">SAMEA3906486_01099</name>
</gene>
<keyword evidence="3" id="KW-1185">Reference proteome</keyword>
<organism evidence="2 3">
    <name type="scientific">Bordetella ansorpii</name>
    <dbReference type="NCBI Taxonomy" id="288768"/>
    <lineage>
        <taxon>Bacteria</taxon>
        <taxon>Pseudomonadati</taxon>
        <taxon>Pseudomonadota</taxon>
        <taxon>Betaproteobacteria</taxon>
        <taxon>Burkholderiales</taxon>
        <taxon>Alcaligenaceae</taxon>
        <taxon>Bordetella</taxon>
    </lineage>
</organism>
<protein>
    <submittedName>
        <fullName evidence="2">Uncharacterized protein</fullName>
    </submittedName>
</protein>
<dbReference type="EMBL" id="FKIF01000002">
    <property type="protein sequence ID" value="SAI66694.1"/>
    <property type="molecule type" value="Genomic_DNA"/>
</dbReference>
<proteinExistence type="predicted"/>
<accession>A0A157S8H1</accession>
<evidence type="ECO:0000313" key="2">
    <source>
        <dbReference type="EMBL" id="SAI66694.1"/>
    </source>
</evidence>
<dbReference type="AlphaFoldDB" id="A0A157S8H1"/>
<name>A0A157S8H1_9BORD</name>
<feature type="region of interest" description="Disordered" evidence="1">
    <location>
        <begin position="249"/>
        <end position="270"/>
    </location>
</feature>